<dbReference type="InterPro" id="IPR002941">
    <property type="entry name" value="DNA_methylase_N4/N6"/>
</dbReference>
<evidence type="ECO:0000256" key="1">
    <source>
        <dbReference type="ARBA" id="ARBA00022603"/>
    </source>
</evidence>
<dbReference type="EC" id="2.1.1.-" evidence="3"/>
<evidence type="ECO:0000256" key="2">
    <source>
        <dbReference type="ARBA" id="ARBA00022679"/>
    </source>
</evidence>
<dbReference type="EMBL" id="CP097562">
    <property type="protein sequence ID" value="USF24127.1"/>
    <property type="molecule type" value="Genomic_DNA"/>
</dbReference>
<sequence length="269" mass="31733">MINFNTLYLEDTLKILKQIPDNSLDMVYGDPDYNVGINYNGNKYTKSWDKYIEWYCELASESIRVLKPTGNLFLINYPKQNAYLRVKCLDNICYKVYDYVWIYNSNVGHSPSHLTTAHRSILHATKTKNNNFYKENIAVPYQNPTDKRIMQRIQNGSTGRMPYSWFYYDLVKNVSKDKTFHACQIPQKLVEMLILSCTQKNDTVFILFGGSGGEIIQCEQLSRKWISCELNQEYYQMILDRLENNGDIKIEYKLQNKRNKYTSLDYINQ</sequence>
<gene>
    <name evidence="4" type="primary">yhdJ</name>
    <name evidence="4" type="ORF">N508_001206</name>
</gene>
<dbReference type="Proteomes" id="UP000017429">
    <property type="component" value="Chromosome"/>
</dbReference>
<evidence type="ECO:0000313" key="5">
    <source>
        <dbReference type="Proteomes" id="UP000017429"/>
    </source>
</evidence>
<proteinExistence type="inferred from homology"/>
<dbReference type="InterPro" id="IPR001091">
    <property type="entry name" value="RM_Methyltransferase"/>
</dbReference>
<dbReference type="PRINTS" id="PR00508">
    <property type="entry name" value="S21N4MTFRASE"/>
</dbReference>
<dbReference type="GO" id="GO:0008170">
    <property type="term" value="F:N-methyltransferase activity"/>
    <property type="evidence" value="ECO:0007669"/>
    <property type="project" value="InterPro"/>
</dbReference>
<evidence type="ECO:0000313" key="4">
    <source>
        <dbReference type="EMBL" id="USF24127.1"/>
    </source>
</evidence>
<keyword evidence="2 4" id="KW-0808">Transferase</keyword>
<accession>V2QD77</accession>
<name>V2QD77_9BACT</name>
<dbReference type="InterPro" id="IPR029063">
    <property type="entry name" value="SAM-dependent_MTases_sf"/>
</dbReference>
<reference evidence="4" key="1">
    <citation type="journal article" date="2014" name="Genome Announc.">
        <title>Draft genome sequences of the altered schaedler flora, a defined bacterial community from gnotobiotic mice.</title>
        <authorList>
            <person name="Wannemuehler M.J."/>
            <person name="Overstreet A.M."/>
            <person name="Ward D.V."/>
            <person name="Phillips G.J."/>
        </authorList>
    </citation>
    <scope>NUCLEOTIDE SEQUENCE</scope>
    <source>
        <strain evidence="4">ASF457</strain>
    </source>
</reference>
<dbReference type="AlphaFoldDB" id="V2QD77"/>
<dbReference type="GO" id="GO:0003677">
    <property type="term" value="F:DNA binding"/>
    <property type="evidence" value="ECO:0007669"/>
    <property type="project" value="InterPro"/>
</dbReference>
<evidence type="ECO:0000256" key="3">
    <source>
        <dbReference type="RuleBase" id="RU362026"/>
    </source>
</evidence>
<dbReference type="SUPFAM" id="SSF53335">
    <property type="entry name" value="S-adenosyl-L-methionine-dependent methyltransferases"/>
    <property type="match status" value="1"/>
</dbReference>
<reference evidence="4" key="3">
    <citation type="submission" date="2022-06" db="EMBL/GenBank/DDBJ databases">
        <title>Resources to Facilitate Use of the Altered Schaedler Flora (ASF) Mouse Model to Study Microbiome Function.</title>
        <authorList>
            <person name="Proctor A."/>
            <person name="Parvinroo S."/>
            <person name="Richie T."/>
            <person name="Jia X."/>
            <person name="Lee S.T.M."/>
            <person name="Karp P.D."/>
            <person name="Paley S."/>
            <person name="Kostic A.D."/>
            <person name="Pierre J.F."/>
            <person name="Wannemuehler M.J."/>
            <person name="Phillips G.J."/>
        </authorList>
    </citation>
    <scope>NUCLEOTIDE SEQUENCE</scope>
    <source>
        <strain evidence="4">ASF457</strain>
    </source>
</reference>
<dbReference type="REBASE" id="86324">
    <property type="entry name" value="M.Msc457ORF667P"/>
</dbReference>
<reference evidence="4" key="2">
    <citation type="submission" date="2022-05" db="EMBL/GenBank/DDBJ databases">
        <authorList>
            <person name="Proctor A.L."/>
            <person name="Phillips G.J."/>
            <person name="Wannemuehler M.J."/>
        </authorList>
    </citation>
    <scope>NUCLEOTIDE SEQUENCE</scope>
    <source>
        <strain evidence="4">ASF457</strain>
    </source>
</reference>
<dbReference type="Gene3D" id="3.40.50.150">
    <property type="entry name" value="Vaccinia Virus protein VP39"/>
    <property type="match status" value="1"/>
</dbReference>
<keyword evidence="1 4" id="KW-0489">Methyltransferase</keyword>
<comment type="similarity">
    <text evidence="3">Belongs to the N(4)/N(6)-methyltransferase family.</text>
</comment>
<dbReference type="GO" id="GO:0032259">
    <property type="term" value="P:methylation"/>
    <property type="evidence" value="ECO:0007669"/>
    <property type="project" value="UniProtKB-KW"/>
</dbReference>
<protein>
    <recommendedName>
        <fullName evidence="3">Methyltransferase</fullName>
        <ecNumber evidence="3">2.1.1.-</ecNumber>
    </recommendedName>
</protein>
<dbReference type="eggNOG" id="COG0863">
    <property type="taxonomic scope" value="Bacteria"/>
</dbReference>
<dbReference type="RefSeq" id="WP_023275496.1">
    <property type="nucleotide sequence ID" value="NZ_CP097562.1"/>
</dbReference>
<keyword evidence="5" id="KW-1185">Reference proteome</keyword>
<dbReference type="Pfam" id="PF01555">
    <property type="entry name" value="N6_N4_Mtase"/>
    <property type="match status" value="1"/>
</dbReference>
<dbReference type="eggNOG" id="COG2189">
    <property type="taxonomic scope" value="Bacteria"/>
</dbReference>
<dbReference type="KEGG" id="msch:N508_001206"/>
<organism evidence="4 5">
    <name type="scientific">Mucispirillum schaedleri ASF457</name>
    <dbReference type="NCBI Taxonomy" id="1379858"/>
    <lineage>
        <taxon>Bacteria</taxon>
        <taxon>Pseudomonadati</taxon>
        <taxon>Deferribacterota</taxon>
        <taxon>Deferribacteres</taxon>
        <taxon>Deferribacterales</taxon>
        <taxon>Mucispirillaceae</taxon>
        <taxon>Mucispirillum</taxon>
    </lineage>
</organism>